<dbReference type="InParanoid" id="A0A1Y2BIE4"/>
<gene>
    <name evidence="2" type="ORF">BCR39DRAFT_556079</name>
</gene>
<keyword evidence="3" id="KW-1185">Reference proteome</keyword>
<reference evidence="2 3" key="1">
    <citation type="submission" date="2016-07" db="EMBL/GenBank/DDBJ databases">
        <title>Pervasive Adenine N6-methylation of Active Genes in Fungi.</title>
        <authorList>
            <consortium name="DOE Joint Genome Institute"/>
            <person name="Mondo S.J."/>
            <person name="Dannebaum R.O."/>
            <person name="Kuo R.C."/>
            <person name="Labutti K."/>
            <person name="Haridas S."/>
            <person name="Kuo A."/>
            <person name="Salamov A."/>
            <person name="Ahrendt S.R."/>
            <person name="Lipzen A."/>
            <person name="Sullivan W."/>
            <person name="Andreopoulos W.B."/>
            <person name="Clum A."/>
            <person name="Lindquist E."/>
            <person name="Daum C."/>
            <person name="Ramamoorthy G.K."/>
            <person name="Gryganskyi A."/>
            <person name="Culley D."/>
            <person name="Magnuson J.K."/>
            <person name="James T.Y."/>
            <person name="O'Malley M.A."/>
            <person name="Stajich J.E."/>
            <person name="Spatafora J.W."/>
            <person name="Visel A."/>
            <person name="Grigoriev I.V."/>
        </authorList>
    </citation>
    <scope>NUCLEOTIDE SEQUENCE [LARGE SCALE GENOMIC DNA]</scope>
    <source>
        <strain evidence="2 3">68-887.2</strain>
    </source>
</reference>
<feature type="compositionally biased region" description="Low complexity" evidence="1">
    <location>
        <begin position="21"/>
        <end position="43"/>
    </location>
</feature>
<protein>
    <submittedName>
        <fullName evidence="2">Uncharacterized protein</fullName>
    </submittedName>
</protein>
<evidence type="ECO:0000313" key="2">
    <source>
        <dbReference type="EMBL" id="ORY34561.1"/>
    </source>
</evidence>
<organism evidence="2 3">
    <name type="scientific">Naematelia encephala</name>
    <dbReference type="NCBI Taxonomy" id="71784"/>
    <lineage>
        <taxon>Eukaryota</taxon>
        <taxon>Fungi</taxon>
        <taxon>Dikarya</taxon>
        <taxon>Basidiomycota</taxon>
        <taxon>Agaricomycotina</taxon>
        <taxon>Tremellomycetes</taxon>
        <taxon>Tremellales</taxon>
        <taxon>Naemateliaceae</taxon>
        <taxon>Naematelia</taxon>
    </lineage>
</organism>
<accession>A0A1Y2BIE4</accession>
<dbReference type="Proteomes" id="UP000193986">
    <property type="component" value="Unassembled WGS sequence"/>
</dbReference>
<dbReference type="OrthoDB" id="2563592at2759"/>
<dbReference type="AlphaFoldDB" id="A0A1Y2BIE4"/>
<sequence length="140" mass="14834">MLSPKSLTVPDFSAPPKVTRSFSISSSLSSGSGSSAYSGTSASSAYSRSADDMLDRLAALDSTATVHLWSAGNVRFNGRDLTIPSQDAAELIEAMKVDERFEVTDLVHLGGGEDWKVSFRRTTAVSLTTNGDKGERCPAI</sequence>
<evidence type="ECO:0000313" key="3">
    <source>
        <dbReference type="Proteomes" id="UP000193986"/>
    </source>
</evidence>
<feature type="region of interest" description="Disordered" evidence="1">
    <location>
        <begin position="1"/>
        <end position="43"/>
    </location>
</feature>
<dbReference type="EMBL" id="MCFC01000002">
    <property type="protein sequence ID" value="ORY34561.1"/>
    <property type="molecule type" value="Genomic_DNA"/>
</dbReference>
<proteinExistence type="predicted"/>
<name>A0A1Y2BIE4_9TREE</name>
<comment type="caution">
    <text evidence="2">The sequence shown here is derived from an EMBL/GenBank/DDBJ whole genome shotgun (WGS) entry which is preliminary data.</text>
</comment>
<evidence type="ECO:0000256" key="1">
    <source>
        <dbReference type="SAM" id="MobiDB-lite"/>
    </source>
</evidence>